<evidence type="ECO:0000256" key="4">
    <source>
        <dbReference type="ARBA" id="ARBA00022801"/>
    </source>
</evidence>
<dbReference type="GO" id="GO:0090729">
    <property type="term" value="F:toxin activity"/>
    <property type="evidence" value="ECO:0007669"/>
    <property type="project" value="UniProtKB-KW"/>
</dbReference>
<accession>A0A1X1YP48</accession>
<evidence type="ECO:0000256" key="3">
    <source>
        <dbReference type="ARBA" id="ARBA00022723"/>
    </source>
</evidence>
<comment type="function">
    <text evidence="6">Toxic component of a toxin-antitoxin (TA) system. An RNase.</text>
</comment>
<reference evidence="8 9" key="1">
    <citation type="submission" date="2016-01" db="EMBL/GenBank/DDBJ databases">
        <title>The new phylogeny of the genus Mycobacterium.</title>
        <authorList>
            <person name="Tarcisio F."/>
            <person name="Conor M."/>
            <person name="Antonella G."/>
            <person name="Elisabetta G."/>
            <person name="Giulia F.S."/>
            <person name="Sara T."/>
            <person name="Anna F."/>
            <person name="Clotilde B."/>
            <person name="Roberto B."/>
            <person name="Veronica D.S."/>
            <person name="Fabio R."/>
            <person name="Monica P."/>
            <person name="Olivier J."/>
            <person name="Enrico T."/>
            <person name="Nicola S."/>
        </authorList>
    </citation>
    <scope>NUCLEOTIDE SEQUENCE [LARGE SCALE GENOMIC DNA]</scope>
    <source>
        <strain evidence="8 9">DSM 45394</strain>
    </source>
</reference>
<keyword evidence="2 6" id="KW-0540">Nuclease</keyword>
<dbReference type="GO" id="GO:0016787">
    <property type="term" value="F:hydrolase activity"/>
    <property type="evidence" value="ECO:0007669"/>
    <property type="project" value="UniProtKB-KW"/>
</dbReference>
<comment type="cofactor">
    <cofactor evidence="6">
        <name>Mg(2+)</name>
        <dbReference type="ChEBI" id="CHEBI:18420"/>
    </cofactor>
</comment>
<evidence type="ECO:0000256" key="5">
    <source>
        <dbReference type="ARBA" id="ARBA00022842"/>
    </source>
</evidence>
<dbReference type="HAMAP" id="MF_00265">
    <property type="entry name" value="VapC_Nob1"/>
    <property type="match status" value="1"/>
</dbReference>
<proteinExistence type="inferred from homology"/>
<dbReference type="PANTHER" id="PTHR42740">
    <property type="entry name" value="RIBONUCLEASE VAPC3"/>
    <property type="match status" value="1"/>
</dbReference>
<evidence type="ECO:0000313" key="9">
    <source>
        <dbReference type="Proteomes" id="UP000193866"/>
    </source>
</evidence>
<dbReference type="STRING" id="1108812.AWC16_06535"/>
<name>A0A1X1YP48_9MYCO</name>
<evidence type="ECO:0000256" key="6">
    <source>
        <dbReference type="HAMAP-Rule" id="MF_00265"/>
    </source>
</evidence>
<sequence length="132" mass="15020">MIVDTSVWIEFLQGSDSTSTRWVTERIAEESLLTVPEVVLMELMIGTTDEKIAAVRRRFLQRFSIEPLAAVRDAEDAAAIHRRCRRGGDTVRSLIDCQIAAMAMRLKLVVVHRDHDFEVIRTHCGLQTLPLF</sequence>
<dbReference type="Pfam" id="PF01850">
    <property type="entry name" value="PIN"/>
    <property type="match status" value="1"/>
</dbReference>
<dbReference type="EMBL" id="LQPG01000010">
    <property type="protein sequence ID" value="ORW12805.1"/>
    <property type="molecule type" value="Genomic_DNA"/>
</dbReference>
<evidence type="ECO:0000256" key="1">
    <source>
        <dbReference type="ARBA" id="ARBA00022649"/>
    </source>
</evidence>
<comment type="similarity">
    <text evidence="6">Belongs to the PINc/VapC protein family.</text>
</comment>
<evidence type="ECO:0000256" key="2">
    <source>
        <dbReference type="ARBA" id="ARBA00022722"/>
    </source>
</evidence>
<dbReference type="GO" id="GO:0004540">
    <property type="term" value="F:RNA nuclease activity"/>
    <property type="evidence" value="ECO:0007669"/>
    <property type="project" value="InterPro"/>
</dbReference>
<keyword evidence="5 6" id="KW-0460">Magnesium</keyword>
<evidence type="ECO:0000259" key="7">
    <source>
        <dbReference type="Pfam" id="PF01850"/>
    </source>
</evidence>
<dbReference type="InterPro" id="IPR029060">
    <property type="entry name" value="PIN-like_dom_sf"/>
</dbReference>
<keyword evidence="4 6" id="KW-0378">Hydrolase</keyword>
<dbReference type="AlphaFoldDB" id="A0A1X1YP48"/>
<gene>
    <name evidence="6" type="primary">vapC</name>
    <name evidence="8" type="ORF">AWC16_06535</name>
</gene>
<feature type="domain" description="PIN" evidence="7">
    <location>
        <begin position="1"/>
        <end position="120"/>
    </location>
</feature>
<feature type="binding site" evidence="6">
    <location>
        <position position="96"/>
    </location>
    <ligand>
        <name>Mg(2+)</name>
        <dbReference type="ChEBI" id="CHEBI:18420"/>
    </ligand>
</feature>
<organism evidence="8 9">
    <name type="scientific">Mycolicibacter longobardus</name>
    <dbReference type="NCBI Taxonomy" id="1108812"/>
    <lineage>
        <taxon>Bacteria</taxon>
        <taxon>Bacillati</taxon>
        <taxon>Actinomycetota</taxon>
        <taxon>Actinomycetes</taxon>
        <taxon>Mycobacteriales</taxon>
        <taxon>Mycobacteriaceae</taxon>
        <taxon>Mycolicibacter</taxon>
    </lineage>
</organism>
<dbReference type="Proteomes" id="UP000193866">
    <property type="component" value="Unassembled WGS sequence"/>
</dbReference>
<dbReference type="GO" id="GO:0000287">
    <property type="term" value="F:magnesium ion binding"/>
    <property type="evidence" value="ECO:0007669"/>
    <property type="project" value="UniProtKB-UniRule"/>
</dbReference>
<dbReference type="RefSeq" id="WP_085263691.1">
    <property type="nucleotide sequence ID" value="NZ_JACKVG010000012.1"/>
</dbReference>
<dbReference type="EC" id="3.1.-.-" evidence="6"/>
<keyword evidence="1 6" id="KW-1277">Toxin-antitoxin system</keyword>
<dbReference type="OrthoDB" id="9811788at2"/>
<evidence type="ECO:0000313" key="8">
    <source>
        <dbReference type="EMBL" id="ORW12805.1"/>
    </source>
</evidence>
<dbReference type="CDD" id="cd18756">
    <property type="entry name" value="PIN_MtVapC15-VapC11-like"/>
    <property type="match status" value="1"/>
</dbReference>
<keyword evidence="9" id="KW-1185">Reference proteome</keyword>
<keyword evidence="6" id="KW-0800">Toxin</keyword>
<protein>
    <recommendedName>
        <fullName evidence="6">Ribonuclease VapC</fullName>
        <shortName evidence="6">RNase VapC</shortName>
        <ecNumber evidence="6">3.1.-.-</ecNumber>
    </recommendedName>
    <alternativeName>
        <fullName evidence="6">Toxin VapC</fullName>
    </alternativeName>
</protein>
<dbReference type="InterPro" id="IPR002716">
    <property type="entry name" value="PIN_dom"/>
</dbReference>
<dbReference type="PANTHER" id="PTHR42740:SF1">
    <property type="entry name" value="RIBONUCLEASE VAPC3"/>
    <property type="match status" value="1"/>
</dbReference>
<comment type="caution">
    <text evidence="8">The sequence shown here is derived from an EMBL/GenBank/DDBJ whole genome shotgun (WGS) entry which is preliminary data.</text>
</comment>
<dbReference type="InterPro" id="IPR051749">
    <property type="entry name" value="PINc/VapC_TA_RNase"/>
</dbReference>
<dbReference type="SUPFAM" id="SSF88723">
    <property type="entry name" value="PIN domain-like"/>
    <property type="match status" value="1"/>
</dbReference>
<feature type="binding site" evidence="6">
    <location>
        <position position="4"/>
    </location>
    <ligand>
        <name>Mg(2+)</name>
        <dbReference type="ChEBI" id="CHEBI:18420"/>
    </ligand>
</feature>
<dbReference type="InterPro" id="IPR022907">
    <property type="entry name" value="VapC_family"/>
</dbReference>
<keyword evidence="3 6" id="KW-0479">Metal-binding</keyword>
<dbReference type="Gene3D" id="3.40.50.1010">
    <property type="entry name" value="5'-nuclease"/>
    <property type="match status" value="1"/>
</dbReference>